<evidence type="ECO:0000313" key="3">
    <source>
        <dbReference type="WBParaSite" id="ASIM_0002033601-mRNA-1"/>
    </source>
</evidence>
<accession>A0A0M3KH71</accession>
<dbReference type="InterPro" id="IPR000560">
    <property type="entry name" value="His_Pase_clade-2"/>
</dbReference>
<reference evidence="1 2" key="2">
    <citation type="submission" date="2018-11" db="EMBL/GenBank/DDBJ databases">
        <authorList>
            <consortium name="Pathogen Informatics"/>
        </authorList>
    </citation>
    <scope>NUCLEOTIDE SEQUENCE [LARGE SCALE GENOMIC DNA]</scope>
</reference>
<dbReference type="WBParaSite" id="ASIM_0002033601-mRNA-1">
    <property type="protein sequence ID" value="ASIM_0002033601-mRNA-1"/>
    <property type="gene ID" value="ASIM_0002033601"/>
</dbReference>
<name>A0A0M3KH71_ANISI</name>
<dbReference type="Proteomes" id="UP000267096">
    <property type="component" value="Unassembled WGS sequence"/>
</dbReference>
<dbReference type="SUPFAM" id="SSF53254">
    <property type="entry name" value="Phosphoglycerate mutase-like"/>
    <property type="match status" value="1"/>
</dbReference>
<dbReference type="AlphaFoldDB" id="A0A0M3KH71"/>
<dbReference type="GO" id="GO:0016791">
    <property type="term" value="F:phosphatase activity"/>
    <property type="evidence" value="ECO:0007669"/>
    <property type="project" value="UniProtKB-ARBA"/>
</dbReference>
<dbReference type="InterPro" id="IPR029033">
    <property type="entry name" value="His_PPase_superfam"/>
</dbReference>
<sequence length="193" mass="22126">MSAQANLAAMFKPPANQVLANDLRWLPIPVHTVAKESDPELYESIECPAANKKVTQMYAQNKEIVALEKKNAVLLNYIAKNAHWPNGTLSLSEMWFIFDPLNVVFHHNDTHKMPKWVNSTIWNEIVRLYDQTCQFYFSTDKVKRLRAGMLLKDIIGRLKRKSHNPVTEREKFYAYSAVSSFSFACTSSKTSAQ</sequence>
<dbReference type="EMBL" id="UYRR01037808">
    <property type="protein sequence ID" value="VDK71570.1"/>
    <property type="molecule type" value="Genomic_DNA"/>
</dbReference>
<evidence type="ECO:0000313" key="1">
    <source>
        <dbReference type="EMBL" id="VDK71570.1"/>
    </source>
</evidence>
<proteinExistence type="predicted"/>
<protein>
    <submittedName>
        <fullName evidence="3">Putative acid phosphatase 5 (inferred by orthology to a C. elegans protein)</fullName>
    </submittedName>
</protein>
<dbReference type="Pfam" id="PF00328">
    <property type="entry name" value="His_Phos_2"/>
    <property type="match status" value="1"/>
</dbReference>
<reference evidence="3" key="1">
    <citation type="submission" date="2017-02" db="UniProtKB">
        <authorList>
            <consortium name="WormBaseParasite"/>
        </authorList>
    </citation>
    <scope>IDENTIFICATION</scope>
</reference>
<dbReference type="OrthoDB" id="5821688at2759"/>
<evidence type="ECO:0000313" key="2">
    <source>
        <dbReference type="Proteomes" id="UP000267096"/>
    </source>
</evidence>
<gene>
    <name evidence="1" type="ORF">ASIM_LOCUS19718</name>
</gene>
<keyword evidence="2" id="KW-1185">Reference proteome</keyword>
<dbReference type="Gene3D" id="3.40.50.1240">
    <property type="entry name" value="Phosphoglycerate mutase-like"/>
    <property type="match status" value="1"/>
</dbReference>
<organism evidence="3">
    <name type="scientific">Anisakis simplex</name>
    <name type="common">Herring worm</name>
    <dbReference type="NCBI Taxonomy" id="6269"/>
    <lineage>
        <taxon>Eukaryota</taxon>
        <taxon>Metazoa</taxon>
        <taxon>Ecdysozoa</taxon>
        <taxon>Nematoda</taxon>
        <taxon>Chromadorea</taxon>
        <taxon>Rhabditida</taxon>
        <taxon>Spirurina</taxon>
        <taxon>Ascaridomorpha</taxon>
        <taxon>Ascaridoidea</taxon>
        <taxon>Anisakidae</taxon>
        <taxon>Anisakis</taxon>
        <taxon>Anisakis simplex complex</taxon>
    </lineage>
</organism>